<dbReference type="FunFam" id="2.30.30.40:FF:000018">
    <property type="entry name" value="Brain-specific angiogenesis inhibitor 1-associated protein 2"/>
    <property type="match status" value="1"/>
</dbReference>
<dbReference type="Ensembl" id="ENSMAMT00000052197.1">
    <property type="protein sequence ID" value="ENSMAMP00000053102.1"/>
    <property type="gene ID" value="ENSMAMG00000023542.2"/>
</dbReference>
<keyword evidence="7" id="KW-0206">Cytoskeleton</keyword>
<evidence type="ECO:0000313" key="16">
    <source>
        <dbReference type="Proteomes" id="UP000261640"/>
    </source>
</evidence>
<dbReference type="GO" id="GO:0007009">
    <property type="term" value="P:plasma membrane organization"/>
    <property type="evidence" value="ECO:0007669"/>
    <property type="project" value="InterPro"/>
</dbReference>
<dbReference type="PANTHER" id="PTHR14206">
    <property type="entry name" value="BRAIN-SPECIFIC ANGIOGENESIS INHIBITOR 1-ASSOCIATED PROTEIN 2"/>
    <property type="match status" value="1"/>
</dbReference>
<evidence type="ECO:0000256" key="6">
    <source>
        <dbReference type="ARBA" id="ARBA00023203"/>
    </source>
</evidence>
<evidence type="ECO:0000313" key="15">
    <source>
        <dbReference type="Ensembl" id="ENSMAMP00000053102.1"/>
    </source>
</evidence>
<comment type="function">
    <text evidence="8">May function as adapter protein. Involved in the formation of clusters of actin bundles. Plays a role in the reorganization of the actin cytoskeleton in response to bacterial infection.</text>
</comment>
<keyword evidence="3" id="KW-0963">Cytoplasm</keyword>
<feature type="compositionally biased region" description="Basic and acidic residues" evidence="12">
    <location>
        <begin position="111"/>
        <end position="122"/>
    </location>
</feature>
<keyword evidence="5" id="KW-0175">Coiled coil</keyword>
<protein>
    <recommendedName>
        <fullName evidence="9">BAR/IMD domain-containing adapter protein 2-like 1</fullName>
    </recommendedName>
    <alternativeName>
        <fullName evidence="10">Brain-specific angiogenesis inhibitor 1-associated protein 2-like protein 1</fullName>
    </alternativeName>
</protein>
<dbReference type="Proteomes" id="UP000261640">
    <property type="component" value="Unplaced"/>
</dbReference>
<name>A0A7N8XM96_9TELE</name>
<evidence type="ECO:0000259" key="13">
    <source>
        <dbReference type="PROSITE" id="PS50002"/>
    </source>
</evidence>
<dbReference type="GO" id="GO:0030838">
    <property type="term" value="P:positive regulation of actin filament polymerization"/>
    <property type="evidence" value="ECO:0007669"/>
    <property type="project" value="TreeGrafter"/>
</dbReference>
<dbReference type="SMART" id="SM00326">
    <property type="entry name" value="SH3"/>
    <property type="match status" value="1"/>
</dbReference>
<evidence type="ECO:0000256" key="3">
    <source>
        <dbReference type="ARBA" id="ARBA00022490"/>
    </source>
</evidence>
<dbReference type="Gene3D" id="1.20.1270.60">
    <property type="entry name" value="Arfaptin homology (AH) domain/BAR domain"/>
    <property type="match status" value="1"/>
</dbReference>
<dbReference type="Gene3D" id="2.30.30.40">
    <property type="entry name" value="SH3 Domains"/>
    <property type="match status" value="1"/>
</dbReference>
<reference evidence="15" key="2">
    <citation type="submission" date="2025-09" db="UniProtKB">
        <authorList>
            <consortium name="Ensembl"/>
        </authorList>
    </citation>
    <scope>IDENTIFICATION</scope>
</reference>
<dbReference type="InterPro" id="IPR036028">
    <property type="entry name" value="SH3-like_dom_sf"/>
</dbReference>
<keyword evidence="16" id="KW-1185">Reference proteome</keyword>
<evidence type="ECO:0000256" key="10">
    <source>
        <dbReference type="ARBA" id="ARBA00080092"/>
    </source>
</evidence>
<dbReference type="InterPro" id="IPR001452">
    <property type="entry name" value="SH3_domain"/>
</dbReference>
<evidence type="ECO:0000256" key="11">
    <source>
        <dbReference type="PROSITE-ProRule" id="PRU00192"/>
    </source>
</evidence>
<evidence type="ECO:0000256" key="2">
    <source>
        <dbReference type="ARBA" id="ARBA00022443"/>
    </source>
</evidence>
<keyword evidence="4" id="KW-0597">Phosphoprotein</keyword>
<dbReference type="PANTHER" id="PTHR14206:SF4">
    <property type="entry name" value="BRAIN-SPECIFIC ANGIOGENESIS INHIBITOR 1-ASSOCIATED PROTEIN 2-LIKE PROTEIN 1"/>
    <property type="match status" value="1"/>
</dbReference>
<keyword evidence="2 11" id="KW-0728">SH3 domain</keyword>
<dbReference type="GO" id="GO:0051764">
    <property type="term" value="P:actin crosslink formation"/>
    <property type="evidence" value="ECO:0007669"/>
    <property type="project" value="TreeGrafter"/>
</dbReference>
<dbReference type="GO" id="GO:0003779">
    <property type="term" value="F:actin binding"/>
    <property type="evidence" value="ECO:0007669"/>
    <property type="project" value="UniProtKB-KW"/>
</dbReference>
<dbReference type="PROSITE" id="PS51338">
    <property type="entry name" value="IMD"/>
    <property type="match status" value="1"/>
</dbReference>
<dbReference type="AlphaFoldDB" id="A0A7N8XM96"/>
<sequence>MEQFNPGLRNLVNLGKNYEKSVAAMTLAGKLYFDAISKIGENAAVSPVSRELGAVLVEISEFHRKVHLELEENFKKFHKDIIAELEKKTDMDVKYMTATFKRYQMEHKMKQDSLERSHSDLKKLRRKSQGKNANKYENKETECLETLTGRQLDMQLFSADSCKEALLEEKRRYCFLVDKHCMFSYQIASFHDKARDMLTAKLSSWQDQCNDATNLPESILSMIEGLRSRVSFTPMPSPSPSQRSMNITAPPAPALKAHTSPLANMFTQDNNTSNIITTTNNNQNNSEEGGLPRSMSVATGLNNMVKRPRVRTIFPHTAGNNSTLLSFDEGDVIILLIPDERDGWMYGELEKTGKRGWFPSSYCRVIVYLFPLHRQSSLMASQDPRPLTSRKAHKNMNKTISFSLSQTCTHHSSLLCFHRGGNPFATVRLRPTITNDRSAPAI</sequence>
<dbReference type="Pfam" id="PF14604">
    <property type="entry name" value="SH3_9"/>
    <property type="match status" value="1"/>
</dbReference>
<feature type="domain" description="IMD" evidence="14">
    <location>
        <begin position="1"/>
        <end position="229"/>
    </location>
</feature>
<dbReference type="InterPro" id="IPR013606">
    <property type="entry name" value="I-BAR_dom"/>
</dbReference>
<feature type="region of interest" description="Disordered" evidence="12">
    <location>
        <begin position="111"/>
        <end position="135"/>
    </location>
</feature>
<accession>A0A7N8XM96</accession>
<dbReference type="PROSITE" id="PS50002">
    <property type="entry name" value="SH3"/>
    <property type="match status" value="1"/>
</dbReference>
<dbReference type="GO" id="GO:0005856">
    <property type="term" value="C:cytoskeleton"/>
    <property type="evidence" value="ECO:0007669"/>
    <property type="project" value="UniProtKB-SubCell"/>
</dbReference>
<dbReference type="SUPFAM" id="SSF103657">
    <property type="entry name" value="BAR/IMD domain-like"/>
    <property type="match status" value="1"/>
</dbReference>
<dbReference type="GO" id="GO:0005654">
    <property type="term" value="C:nucleoplasm"/>
    <property type="evidence" value="ECO:0007669"/>
    <property type="project" value="TreeGrafter"/>
</dbReference>
<proteinExistence type="predicted"/>
<evidence type="ECO:0000256" key="5">
    <source>
        <dbReference type="ARBA" id="ARBA00023054"/>
    </source>
</evidence>
<dbReference type="InterPro" id="IPR027681">
    <property type="entry name" value="IRSp53/IRTKS/Pinkbar"/>
</dbReference>
<dbReference type="GO" id="GO:0005829">
    <property type="term" value="C:cytosol"/>
    <property type="evidence" value="ECO:0007669"/>
    <property type="project" value="TreeGrafter"/>
</dbReference>
<reference evidence="15" key="1">
    <citation type="submission" date="2025-08" db="UniProtKB">
        <authorList>
            <consortium name="Ensembl"/>
        </authorList>
    </citation>
    <scope>IDENTIFICATION</scope>
</reference>
<dbReference type="FunFam" id="1.20.1270.60:FF:000043">
    <property type="entry name" value="Brain-specific angiogenesis inhibitor 1-associated protein 2-like 1"/>
    <property type="match status" value="1"/>
</dbReference>
<dbReference type="Pfam" id="PF08397">
    <property type="entry name" value="IMD"/>
    <property type="match status" value="1"/>
</dbReference>
<organism evidence="15 16">
    <name type="scientific">Mastacembelus armatus</name>
    <name type="common">zig-zag eel</name>
    <dbReference type="NCBI Taxonomy" id="205130"/>
    <lineage>
        <taxon>Eukaryota</taxon>
        <taxon>Metazoa</taxon>
        <taxon>Chordata</taxon>
        <taxon>Craniata</taxon>
        <taxon>Vertebrata</taxon>
        <taxon>Euteleostomi</taxon>
        <taxon>Actinopterygii</taxon>
        <taxon>Neopterygii</taxon>
        <taxon>Teleostei</taxon>
        <taxon>Neoteleostei</taxon>
        <taxon>Acanthomorphata</taxon>
        <taxon>Anabantaria</taxon>
        <taxon>Synbranchiformes</taxon>
        <taxon>Mastacembelidae</taxon>
        <taxon>Mastacembelus</taxon>
    </lineage>
</organism>
<feature type="domain" description="SH3" evidence="13">
    <location>
        <begin position="305"/>
        <end position="368"/>
    </location>
</feature>
<evidence type="ECO:0000256" key="12">
    <source>
        <dbReference type="SAM" id="MobiDB-lite"/>
    </source>
</evidence>
<keyword evidence="6" id="KW-0009">Actin-binding</keyword>
<evidence type="ECO:0000259" key="14">
    <source>
        <dbReference type="PROSITE" id="PS51338"/>
    </source>
</evidence>
<dbReference type="GO" id="GO:0051017">
    <property type="term" value="P:actin filament bundle assembly"/>
    <property type="evidence" value="ECO:0007669"/>
    <property type="project" value="TreeGrafter"/>
</dbReference>
<evidence type="ECO:0000256" key="1">
    <source>
        <dbReference type="ARBA" id="ARBA00004245"/>
    </source>
</evidence>
<evidence type="ECO:0000256" key="9">
    <source>
        <dbReference type="ARBA" id="ARBA00070318"/>
    </source>
</evidence>
<dbReference type="SUPFAM" id="SSF50044">
    <property type="entry name" value="SH3-domain"/>
    <property type="match status" value="1"/>
</dbReference>
<comment type="subcellular location">
    <subcellularLocation>
        <location evidence="1">Cytoplasm</location>
        <location evidence="1">Cytoskeleton</location>
    </subcellularLocation>
</comment>
<evidence type="ECO:0000256" key="8">
    <source>
        <dbReference type="ARBA" id="ARBA00054781"/>
    </source>
</evidence>
<evidence type="ECO:0000256" key="4">
    <source>
        <dbReference type="ARBA" id="ARBA00022553"/>
    </source>
</evidence>
<dbReference type="GeneTree" id="ENSGT00940000153560"/>
<evidence type="ECO:0000256" key="7">
    <source>
        <dbReference type="ARBA" id="ARBA00023212"/>
    </source>
</evidence>
<dbReference type="InterPro" id="IPR027267">
    <property type="entry name" value="AH/BAR_dom_sf"/>
</dbReference>